<dbReference type="GeneID" id="77924815"/>
<keyword evidence="3" id="KW-1185">Reference proteome</keyword>
<dbReference type="InterPro" id="IPR027417">
    <property type="entry name" value="P-loop_NTPase"/>
</dbReference>
<feature type="compositionally biased region" description="Basic and acidic residues" evidence="1">
    <location>
        <begin position="561"/>
        <end position="572"/>
    </location>
</feature>
<dbReference type="RefSeq" id="YP_010649267.1">
    <property type="nucleotide sequence ID" value="NC_070765.1"/>
</dbReference>
<evidence type="ECO:0000313" key="2">
    <source>
        <dbReference type="EMBL" id="QHB37424.1"/>
    </source>
</evidence>
<sequence>MPASAQPLGLNPWAIYEHHTVAWRPHGGQVEVLDSNARHRVWCAGRRTGKSELGAHVLLPYGLATRQVATDWLRKGKRREYWIVGDEYVTADKEFRTLWALINHLGIEMDKGSHHAADGKSQSVISLWGGAFYVATQSGKYPENLVGESLHGVLMVEAAKSKPSLWQKHIRPMLNDYKGWSLHTSTPEGDNHFKDKFEYGQDPYKTDWDSWRMPAYLNPYVYTETGQAIAMGHVHPDTPIPEEEWTRDDHVKFLMQQMEDHPGVSAAKIALRNNLQINHEIVSLADELSTELFRQEVMADFSIFVGQVFKDYDEEYHVGDLHFNPEWETYAATDYGFTNPSVYLLIQVGPWGEINVLGEIYQPGWTADQFADEIIRRRTRDGVPFNPPQLHTFYPDPADPMSSKTLSDKLRISAAGGTGGELNMRINIIRQWLKQGRLDYDGTGLNDGNAEKWRPRLMIDRSCTNLRREMQAYRYPERKDDAETSRDRFELPMKKDDHAPEALGRFAIGRFGVGGLTRSAGTRVRRANVGRNPQKRQGYNRTQSSPKPLRAMRPTASGYPEWRDEEFRRDYT</sequence>
<dbReference type="Gene3D" id="3.30.420.280">
    <property type="match status" value="1"/>
</dbReference>
<protein>
    <submittedName>
        <fullName evidence="2">Terminase</fullName>
    </submittedName>
</protein>
<feature type="region of interest" description="Disordered" evidence="1">
    <location>
        <begin position="528"/>
        <end position="572"/>
    </location>
</feature>
<organism evidence="2 3">
    <name type="scientific">Mycobacterium phage Onyinye</name>
    <dbReference type="NCBI Taxonomy" id="2686235"/>
    <lineage>
        <taxon>Viruses</taxon>
        <taxon>Duplodnaviria</taxon>
        <taxon>Heunggongvirae</taxon>
        <taxon>Uroviricota</taxon>
        <taxon>Caudoviricetes</taxon>
        <taxon>Onyinyevirus</taxon>
        <taxon>Onyinyevirus onyinye</taxon>
    </lineage>
</organism>
<dbReference type="Proteomes" id="UP000463915">
    <property type="component" value="Segment"/>
</dbReference>
<evidence type="ECO:0000256" key="1">
    <source>
        <dbReference type="SAM" id="MobiDB-lite"/>
    </source>
</evidence>
<dbReference type="KEGG" id="vg:77924815"/>
<gene>
    <name evidence="2" type="primary">18</name>
    <name evidence="2" type="ORF">SEA_ONYINYE_18</name>
</gene>
<evidence type="ECO:0000313" key="3">
    <source>
        <dbReference type="Proteomes" id="UP000463915"/>
    </source>
</evidence>
<proteinExistence type="predicted"/>
<dbReference type="EMBL" id="MN813687">
    <property type="protein sequence ID" value="QHB37424.1"/>
    <property type="molecule type" value="Genomic_DNA"/>
</dbReference>
<reference evidence="2 3" key="1">
    <citation type="submission" date="2019-12" db="EMBL/GenBank/DDBJ databases">
        <authorList>
            <person name="Ayuk M.A."/>
            <person name="Robinson C.J."/>
            <person name="Anderson W.A."/>
            <person name="Ullah H."/>
            <person name="Gugssa A."/>
            <person name="Somiranjan G."/>
            <person name="Allen A."/>
            <person name="Lourds M.F."/>
            <person name="Quagraine B.K."/>
            <person name="Smith M."/>
            <person name="Moore M."/>
            <person name="Oliver J."/>
            <person name="Irabor E."/>
            <person name="Roy S.D."/>
            <person name="Bassey G."/>
            <person name="Louis B.N."/>
            <person name="Adu D."/>
            <person name="Akhimien C.E."/>
            <person name="Annor K."/>
            <person name="Archibald A."/>
            <person name="Ashagre K.C."/>
            <person name="Baity M.R."/>
            <person name="Barnes K.J."/>
            <person name="Barrios L.E."/>
            <person name="Black A.C."/>
            <person name="Bowen'Kauth M.S."/>
            <person name="Bowman K.N."/>
            <person name="Breaux D.L."/>
            <person name="Brooks J.A."/>
            <person name="Bwayili H.A."/>
            <person name="Caine T."/>
            <person name="Williams A.Y."/>
            <person name="Norris L.J."/>
            <person name="Nwozo E.O."/>
            <person name="Prosper P.L."/>
            <person name="Rankin N.A."/>
            <person name="Richardson K.M."/>
            <person name="Robinson D.M."/>
            <person name="Salters D.J."/>
            <person name="Savage M.A."/>
            <person name="Solomon S.M."/>
            <person name="Williams L.R."/>
            <person name="Curtis N."/>
            <person name="Garlena R.A."/>
            <person name="Russell D.A."/>
            <person name="Pope W.H."/>
            <person name="Jacobs-Sera D."/>
            <person name="Hatfull G.F."/>
        </authorList>
    </citation>
    <scope>NUCLEOTIDE SEQUENCE [LARGE SCALE GENOMIC DNA]</scope>
</reference>
<name>A0A6B9LHV8_9CAUD</name>
<feature type="compositionally biased region" description="Polar residues" evidence="1">
    <location>
        <begin position="535"/>
        <end position="546"/>
    </location>
</feature>
<dbReference type="Gene3D" id="3.40.50.300">
    <property type="entry name" value="P-loop containing nucleotide triphosphate hydrolases"/>
    <property type="match status" value="1"/>
</dbReference>
<accession>A0A6B9LHV8</accession>